<dbReference type="InterPro" id="IPR051907">
    <property type="entry name" value="DoxX-like_oxidoreductase"/>
</dbReference>
<organism evidence="8 11">
    <name type="scientific">Burkholderia contaminans</name>
    <dbReference type="NCBI Taxonomy" id="488447"/>
    <lineage>
        <taxon>Bacteria</taxon>
        <taxon>Pseudomonadati</taxon>
        <taxon>Pseudomonadota</taxon>
        <taxon>Betaproteobacteria</taxon>
        <taxon>Burkholderiales</taxon>
        <taxon>Burkholderiaceae</taxon>
        <taxon>Burkholderia</taxon>
        <taxon>Burkholderia cepacia complex</taxon>
    </lineage>
</organism>
<keyword evidence="4 7" id="KW-0812">Transmembrane</keyword>
<dbReference type="GO" id="GO:0005886">
    <property type="term" value="C:plasma membrane"/>
    <property type="evidence" value="ECO:0007669"/>
    <property type="project" value="UniProtKB-SubCell"/>
</dbReference>
<evidence type="ECO:0000256" key="1">
    <source>
        <dbReference type="ARBA" id="ARBA00004651"/>
    </source>
</evidence>
<reference evidence="9 12" key="2">
    <citation type="submission" date="2021-03" db="EMBL/GenBank/DDBJ databases">
        <title>Clinical course, treatment and visual outcome of an outbreak of Burkholderia contaminans endophthalmitis following cataract surgery.</title>
        <authorList>
            <person name="Lind C."/>
            <person name="Olsen K."/>
            <person name="Angelsen N.K."/>
            <person name="Krefting E.A."/>
            <person name="Fossen K."/>
            <person name="Gravningen K."/>
            <person name="Depoorter E."/>
            <person name="Vandamme P."/>
            <person name="Bertelsen G."/>
        </authorList>
    </citation>
    <scope>NUCLEOTIDE SEQUENCE [LARGE SCALE GENOMIC DNA]</scope>
    <source>
        <strain evidence="9 12">51242556</strain>
    </source>
</reference>
<dbReference type="EMBL" id="JAENIB010000001">
    <property type="protein sequence ID" value="MBK1928906.1"/>
    <property type="molecule type" value="Genomic_DNA"/>
</dbReference>
<dbReference type="OrthoDB" id="9792760at2"/>
<proteinExistence type="inferred from homology"/>
<dbReference type="Proteomes" id="UP000664048">
    <property type="component" value="Unassembled WGS sequence"/>
</dbReference>
<dbReference type="Proteomes" id="UP001220209">
    <property type="component" value="Chromosome 2"/>
</dbReference>
<sequence>MTPNQPFLASQRDVLLLLARILLVILFIMFGWKKIVDFPGTIAFMGSEGAPAPIISAAISVVMELFVGVAILVGFQTRALALLLALYTIGTGIIGHHYWTMTGGEQINNMIHFYKNIAIAGGLLALCAAGPGRFSIDRG</sequence>
<comment type="similarity">
    <text evidence="2">Belongs to the DoxX family.</text>
</comment>
<evidence type="ECO:0000313" key="10">
    <source>
        <dbReference type="EMBL" id="WFN20856.1"/>
    </source>
</evidence>
<evidence type="ECO:0000256" key="5">
    <source>
        <dbReference type="ARBA" id="ARBA00022989"/>
    </source>
</evidence>
<dbReference type="PANTHER" id="PTHR33452:SF1">
    <property type="entry name" value="INNER MEMBRANE PROTEIN YPHA-RELATED"/>
    <property type="match status" value="1"/>
</dbReference>
<comment type="subcellular location">
    <subcellularLocation>
        <location evidence="1">Cell membrane</location>
        <topology evidence="1">Multi-pass membrane protein</topology>
    </subcellularLocation>
</comment>
<reference evidence="8" key="1">
    <citation type="submission" date="2021-01" db="EMBL/GenBank/DDBJ databases">
        <title>Outbreak of Burkholderia contaminns endophthalmitis traced to a clinical ventilation system.</title>
        <authorList>
            <person name="Lipuma J."/>
            <person name="Spilker T."/>
            <person name="Kratholm J."/>
        </authorList>
    </citation>
    <scope>NUCLEOTIDE SEQUENCE</scope>
    <source>
        <strain evidence="8">HI4954</strain>
    </source>
</reference>
<evidence type="ECO:0000313" key="8">
    <source>
        <dbReference type="EMBL" id="MBK1928906.1"/>
    </source>
</evidence>
<dbReference type="AlphaFoldDB" id="A0A0G3YV10"/>
<evidence type="ECO:0000256" key="7">
    <source>
        <dbReference type="SAM" id="Phobius"/>
    </source>
</evidence>
<evidence type="ECO:0000313" key="11">
    <source>
        <dbReference type="Proteomes" id="UP000611459"/>
    </source>
</evidence>
<dbReference type="InterPro" id="IPR032808">
    <property type="entry name" value="DoxX"/>
</dbReference>
<evidence type="ECO:0000256" key="6">
    <source>
        <dbReference type="ARBA" id="ARBA00023136"/>
    </source>
</evidence>
<evidence type="ECO:0000313" key="13">
    <source>
        <dbReference type="Proteomes" id="UP001220209"/>
    </source>
</evidence>
<keyword evidence="12" id="KW-1185">Reference proteome</keyword>
<keyword evidence="6 7" id="KW-0472">Membrane</keyword>
<evidence type="ECO:0000313" key="9">
    <source>
        <dbReference type="EMBL" id="MBO1828299.1"/>
    </source>
</evidence>
<evidence type="ECO:0000256" key="3">
    <source>
        <dbReference type="ARBA" id="ARBA00022475"/>
    </source>
</evidence>
<protein>
    <submittedName>
        <fullName evidence="8">DoxX family protein</fullName>
    </submittedName>
</protein>
<feature type="transmembrane region" description="Helical" evidence="7">
    <location>
        <begin position="80"/>
        <end position="99"/>
    </location>
</feature>
<dbReference type="RefSeq" id="WP_039351153.1">
    <property type="nucleotide sequence ID" value="NZ_AP018357.1"/>
</dbReference>
<accession>A0A1C8ZI51</accession>
<feature type="transmembrane region" description="Helical" evidence="7">
    <location>
        <begin position="52"/>
        <end position="73"/>
    </location>
</feature>
<evidence type="ECO:0000313" key="12">
    <source>
        <dbReference type="Proteomes" id="UP000664048"/>
    </source>
</evidence>
<dbReference type="KEGG" id="bcon:NL30_03480"/>
<dbReference type="PANTHER" id="PTHR33452">
    <property type="entry name" value="OXIDOREDUCTASE CATD-RELATED"/>
    <property type="match status" value="1"/>
</dbReference>
<dbReference type="GeneID" id="93190410"/>
<dbReference type="EMBL" id="JAGEMX010000001">
    <property type="protein sequence ID" value="MBO1828299.1"/>
    <property type="molecule type" value="Genomic_DNA"/>
</dbReference>
<dbReference type="Proteomes" id="UP000611459">
    <property type="component" value="Unassembled WGS sequence"/>
</dbReference>
<feature type="transmembrane region" description="Helical" evidence="7">
    <location>
        <begin position="111"/>
        <end position="129"/>
    </location>
</feature>
<feature type="transmembrane region" description="Helical" evidence="7">
    <location>
        <begin position="14"/>
        <end position="32"/>
    </location>
</feature>
<dbReference type="Pfam" id="PF07681">
    <property type="entry name" value="DoxX"/>
    <property type="match status" value="1"/>
</dbReference>
<keyword evidence="3" id="KW-1003">Cell membrane</keyword>
<keyword evidence="5 7" id="KW-1133">Transmembrane helix</keyword>
<gene>
    <name evidence="9" type="ORF">J4M89_02770</name>
    <name evidence="8" type="ORF">JIN94_03340</name>
    <name evidence="10" type="ORF">LXE91_19310</name>
</gene>
<evidence type="ECO:0000256" key="2">
    <source>
        <dbReference type="ARBA" id="ARBA00006679"/>
    </source>
</evidence>
<accession>A0A0G3YV10</accession>
<dbReference type="EMBL" id="CP090641">
    <property type="protein sequence ID" value="WFN20856.1"/>
    <property type="molecule type" value="Genomic_DNA"/>
</dbReference>
<reference evidence="10 13" key="3">
    <citation type="submission" date="2021-12" db="EMBL/GenBank/DDBJ databases">
        <title>Genomic and phenotypic characterization of three Burkholderia contaminans isolates recovered from different sources.</title>
        <authorList>
            <person name="Lopez De Volder A."/>
            <person name="Fan Y."/>
            <person name="Nunvar J."/>
            <person name="Herrera T."/>
            <person name="Timp W."/>
            <person name="Degrossi J."/>
        </authorList>
    </citation>
    <scope>NUCLEOTIDE SEQUENCE [LARGE SCALE GENOMIC DNA]</scope>
    <source>
        <strain evidence="10 13">LMG 23361</strain>
    </source>
</reference>
<name>A0A0G3YV10_9BURK</name>
<evidence type="ECO:0000256" key="4">
    <source>
        <dbReference type="ARBA" id="ARBA00022692"/>
    </source>
</evidence>